<proteinExistence type="predicted"/>
<dbReference type="Proteomes" id="UP001230649">
    <property type="component" value="Unassembled WGS sequence"/>
</dbReference>
<sequence>MVEQMQRYGVPGDAWDHRMSLDSQADREYPAQGYTSDAVVDAGGSYHQSHPDAQRGYPEEQGYPAQQGYAQPHPDEFASEAEYREYMQHMEDQQREAQGQGQQYAGQGYEDGASSPSGYSSSAAHQQPGYNAPPPGYAGDVPVREEKYTYSR</sequence>
<protein>
    <submittedName>
        <fullName evidence="1">Uncharacterized protein</fullName>
    </submittedName>
</protein>
<organism evidence="1 2">
    <name type="scientific">Naganishia adeliensis</name>
    <dbReference type="NCBI Taxonomy" id="92952"/>
    <lineage>
        <taxon>Eukaryota</taxon>
        <taxon>Fungi</taxon>
        <taxon>Dikarya</taxon>
        <taxon>Basidiomycota</taxon>
        <taxon>Agaricomycotina</taxon>
        <taxon>Tremellomycetes</taxon>
        <taxon>Filobasidiales</taxon>
        <taxon>Filobasidiaceae</taxon>
        <taxon>Naganishia</taxon>
    </lineage>
</organism>
<evidence type="ECO:0000313" key="2">
    <source>
        <dbReference type="Proteomes" id="UP001230649"/>
    </source>
</evidence>
<comment type="caution">
    <text evidence="1">The sequence shown here is derived from an EMBL/GenBank/DDBJ whole genome shotgun (WGS) entry which is preliminary data.</text>
</comment>
<keyword evidence="2" id="KW-1185">Reference proteome</keyword>
<gene>
    <name evidence="1" type="ORF">QFC20_006726</name>
</gene>
<dbReference type="EMBL" id="JASBWS010000128">
    <property type="protein sequence ID" value="KAJ9095157.1"/>
    <property type="molecule type" value="Genomic_DNA"/>
</dbReference>
<accession>A0ACC2V853</accession>
<evidence type="ECO:0000313" key="1">
    <source>
        <dbReference type="EMBL" id="KAJ9095157.1"/>
    </source>
</evidence>
<name>A0ACC2V853_9TREE</name>
<reference evidence="1" key="1">
    <citation type="submission" date="2023-04" db="EMBL/GenBank/DDBJ databases">
        <title>Draft Genome sequencing of Naganishia species isolated from polar environments using Oxford Nanopore Technology.</title>
        <authorList>
            <person name="Leo P."/>
            <person name="Venkateswaran K."/>
        </authorList>
    </citation>
    <scope>NUCLEOTIDE SEQUENCE</scope>
    <source>
        <strain evidence="1">MNA-CCFEE 5262</strain>
    </source>
</reference>